<reference evidence="1" key="1">
    <citation type="submission" date="2018-02" db="EMBL/GenBank/DDBJ databases">
        <title>Rhizophora mucronata_Transcriptome.</title>
        <authorList>
            <person name="Meera S.P."/>
            <person name="Sreeshan A."/>
            <person name="Augustine A."/>
        </authorList>
    </citation>
    <scope>NUCLEOTIDE SEQUENCE</scope>
    <source>
        <tissue evidence="1">Leaf</tissue>
    </source>
</reference>
<dbReference type="EMBL" id="GGEC01069747">
    <property type="protein sequence ID" value="MBX50231.1"/>
    <property type="molecule type" value="Transcribed_RNA"/>
</dbReference>
<proteinExistence type="predicted"/>
<dbReference type="AlphaFoldDB" id="A0A2P2P6I8"/>
<sequence length="43" mass="4670">MLLSSNFHATIGFNMGTMVIHHNSELVPSTDHSGCFLPRLGCP</sequence>
<name>A0A2P2P6I8_RHIMU</name>
<organism evidence="1">
    <name type="scientific">Rhizophora mucronata</name>
    <name type="common">Asiatic mangrove</name>
    <dbReference type="NCBI Taxonomy" id="61149"/>
    <lineage>
        <taxon>Eukaryota</taxon>
        <taxon>Viridiplantae</taxon>
        <taxon>Streptophyta</taxon>
        <taxon>Embryophyta</taxon>
        <taxon>Tracheophyta</taxon>
        <taxon>Spermatophyta</taxon>
        <taxon>Magnoliopsida</taxon>
        <taxon>eudicotyledons</taxon>
        <taxon>Gunneridae</taxon>
        <taxon>Pentapetalae</taxon>
        <taxon>rosids</taxon>
        <taxon>fabids</taxon>
        <taxon>Malpighiales</taxon>
        <taxon>Rhizophoraceae</taxon>
        <taxon>Rhizophora</taxon>
    </lineage>
</organism>
<protein>
    <submittedName>
        <fullName evidence="1">Uncharacterized protein</fullName>
    </submittedName>
</protein>
<evidence type="ECO:0000313" key="1">
    <source>
        <dbReference type="EMBL" id="MBX50231.1"/>
    </source>
</evidence>
<accession>A0A2P2P6I8</accession>